<evidence type="ECO:0000313" key="14">
    <source>
        <dbReference type="Proteomes" id="UP000002939"/>
    </source>
</evidence>
<evidence type="ECO:0000256" key="10">
    <source>
        <dbReference type="ARBA" id="ARBA00049406"/>
    </source>
</evidence>
<organism evidence="13 14">
    <name type="scientific">Granulicatella elegans ATCC 700633</name>
    <dbReference type="NCBI Taxonomy" id="626369"/>
    <lineage>
        <taxon>Bacteria</taxon>
        <taxon>Bacillati</taxon>
        <taxon>Bacillota</taxon>
        <taxon>Bacilli</taxon>
        <taxon>Lactobacillales</taxon>
        <taxon>Carnobacteriaceae</taxon>
        <taxon>Granulicatella</taxon>
    </lineage>
</organism>
<dbReference type="EC" id="4.3.1.17" evidence="11"/>
<dbReference type="NCBIfam" id="TIGR00718">
    <property type="entry name" value="sda_alpha"/>
    <property type="match status" value="1"/>
</dbReference>
<gene>
    <name evidence="13" type="ORF">HMPREF0446_00868</name>
</gene>
<dbReference type="Pfam" id="PF03313">
    <property type="entry name" value="SDH_alpha"/>
    <property type="match status" value="1"/>
</dbReference>
<keyword evidence="8 11" id="KW-0411">Iron-sulfur</keyword>
<dbReference type="GO" id="GO:0006094">
    <property type="term" value="P:gluconeogenesis"/>
    <property type="evidence" value="ECO:0007669"/>
    <property type="project" value="UniProtKB-KW"/>
</dbReference>
<keyword evidence="6 11" id="KW-0479">Metal-binding</keyword>
<dbReference type="PANTHER" id="PTHR30182:SF1">
    <property type="entry name" value="L-SERINE DEHYDRATASE 1"/>
    <property type="match status" value="1"/>
</dbReference>
<comment type="catalytic activity">
    <reaction evidence="10 11">
        <text>L-serine = pyruvate + NH4(+)</text>
        <dbReference type="Rhea" id="RHEA:19169"/>
        <dbReference type="ChEBI" id="CHEBI:15361"/>
        <dbReference type="ChEBI" id="CHEBI:28938"/>
        <dbReference type="ChEBI" id="CHEBI:33384"/>
        <dbReference type="EC" id="4.3.1.17"/>
    </reaction>
</comment>
<dbReference type="InterPro" id="IPR005130">
    <property type="entry name" value="Ser_deHydtase-like_asu"/>
</dbReference>
<keyword evidence="7 11" id="KW-0408">Iron</keyword>
<evidence type="ECO:0000256" key="1">
    <source>
        <dbReference type="ARBA" id="ARBA00001966"/>
    </source>
</evidence>
<dbReference type="GO" id="GO:0003941">
    <property type="term" value="F:L-serine ammonia-lyase activity"/>
    <property type="evidence" value="ECO:0007669"/>
    <property type="project" value="UniProtKB-UniRule"/>
</dbReference>
<feature type="domain" description="Serine dehydratase-like alpha subunit" evidence="12">
    <location>
        <begin position="15"/>
        <end position="275"/>
    </location>
</feature>
<name>D0BLL5_9LACT</name>
<sequence length="300" mass="31170">MFVSIQELVALATSQNKSISEVMIEQEMEMTQQSREFIWAKMEKNLQTMKNAVERSVQGQGVFSPTGLTGGDAVKMKKYREKGKTLSGDNILAGVQYALGTNEVNAAMGIVCATPTAGASGTLPGVIFSIADSMDLTQEQQVRFLFTASAFGMVVANNAMISGAMGGCQAEVGSASAMSAAAAVEAAGGTPQQCSEAFSIALGNLLGLVCDPVAGLVEIPCVKRNAIGAGNALIAADMALAGITNVIPADETIEAMRSIGRRMPSELRETGLGGTAGTRTGLAIKMKIFGQDVSLEKEEE</sequence>
<comment type="similarity">
    <text evidence="3 11">Belongs to the iron-sulfur dependent L-serine dehydratase family.</text>
</comment>
<reference evidence="13" key="2">
    <citation type="submission" date="2011-10" db="EMBL/GenBank/DDBJ databases">
        <title>The Genome Sequence of Granulicatella elegans ATCC 700633.</title>
        <authorList>
            <consortium name="The Broad Institute Genome Sequencing Platform"/>
            <consortium name="The Broad Institute Genome Sequencing Center for Infectious Disease"/>
            <person name="Earl A."/>
            <person name="Ward D."/>
            <person name="Feldgarden M."/>
            <person name="Gevers D."/>
            <person name="Sibley C.D."/>
            <person name="Field T.R."/>
            <person name="Grinwis M."/>
            <person name="Eshaghurshan C.S."/>
            <person name="Surette M.G."/>
            <person name="Young S.K."/>
            <person name="Zeng Q."/>
            <person name="Gargeya S."/>
            <person name="Fitzgerald M."/>
            <person name="Haas B."/>
            <person name="Abouelleil A."/>
            <person name="Alvarado L."/>
            <person name="Arachchi H.M."/>
            <person name="Berlin A."/>
            <person name="Brown A."/>
            <person name="Chapman S.B."/>
            <person name="Chen Z."/>
            <person name="Dunbar C."/>
            <person name="Freedman E."/>
            <person name="Gearin G."/>
            <person name="Goldberg J."/>
            <person name="Griggs A."/>
            <person name="Gujja S."/>
            <person name="Heiman D."/>
            <person name="Howarth C."/>
            <person name="Larson L."/>
            <person name="Lui A."/>
            <person name="MacDonald P.J.P."/>
            <person name="Montmayeur A."/>
            <person name="Murphy C."/>
            <person name="Neiman D."/>
            <person name="Pearson M."/>
            <person name="Priest M."/>
            <person name="Roberts A."/>
            <person name="Saif S."/>
            <person name="Shea T."/>
            <person name="Shenoy N."/>
            <person name="Sisk P."/>
            <person name="Stolte C."/>
            <person name="Sykes S."/>
            <person name="Wortman J."/>
            <person name="Nusbaum C."/>
            <person name="Birren B."/>
        </authorList>
    </citation>
    <scope>NUCLEOTIDE SEQUENCE [LARGE SCALE GENOMIC DNA]</scope>
    <source>
        <strain evidence="13">ATCC 700633</strain>
    </source>
</reference>
<evidence type="ECO:0000256" key="9">
    <source>
        <dbReference type="ARBA" id="ARBA00023239"/>
    </source>
</evidence>
<evidence type="ECO:0000256" key="6">
    <source>
        <dbReference type="ARBA" id="ARBA00022723"/>
    </source>
</evidence>
<dbReference type="GO" id="GO:0051539">
    <property type="term" value="F:4 iron, 4 sulfur cluster binding"/>
    <property type="evidence" value="ECO:0007669"/>
    <property type="project" value="UniProtKB-UniRule"/>
</dbReference>
<dbReference type="STRING" id="626369.HMPREF0446_00868"/>
<dbReference type="GO" id="GO:0046872">
    <property type="term" value="F:metal ion binding"/>
    <property type="evidence" value="ECO:0007669"/>
    <property type="project" value="UniProtKB-KW"/>
</dbReference>
<dbReference type="Proteomes" id="UP000002939">
    <property type="component" value="Unassembled WGS sequence"/>
</dbReference>
<proteinExistence type="inferred from homology"/>
<dbReference type="InterPro" id="IPR051318">
    <property type="entry name" value="Fe-S_L-Ser"/>
</dbReference>
<protein>
    <recommendedName>
        <fullName evidence="11">L-serine dehydratase</fullName>
        <ecNumber evidence="11">4.3.1.17</ecNumber>
    </recommendedName>
</protein>
<dbReference type="HOGENOM" id="CLU_022305_2_0_9"/>
<keyword evidence="4 11" id="KW-0312">Gluconeogenesis</keyword>
<dbReference type="OrthoDB" id="9805537at2"/>
<keyword evidence="5 11" id="KW-0004">4Fe-4S</keyword>
<evidence type="ECO:0000256" key="8">
    <source>
        <dbReference type="ARBA" id="ARBA00023014"/>
    </source>
</evidence>
<evidence type="ECO:0000256" key="7">
    <source>
        <dbReference type="ARBA" id="ARBA00023004"/>
    </source>
</evidence>
<dbReference type="InterPro" id="IPR004642">
    <property type="entry name" value="Ser_deHydtase_asu"/>
</dbReference>
<comment type="pathway">
    <text evidence="2">Carbohydrate biosynthesis; gluconeogenesis.</text>
</comment>
<evidence type="ECO:0000256" key="11">
    <source>
        <dbReference type="RuleBase" id="RU366059"/>
    </source>
</evidence>
<keyword evidence="9 11" id="KW-0456">Lyase</keyword>
<comment type="cofactor">
    <cofactor evidence="1 11">
        <name>[4Fe-4S] cluster</name>
        <dbReference type="ChEBI" id="CHEBI:49883"/>
    </cofactor>
</comment>
<evidence type="ECO:0000256" key="5">
    <source>
        <dbReference type="ARBA" id="ARBA00022485"/>
    </source>
</evidence>
<accession>D0BLL5</accession>
<reference evidence="13" key="1">
    <citation type="submission" date="2009-09" db="EMBL/GenBank/DDBJ databases">
        <authorList>
            <consortium name="The Broad Institute Genome Sequencing Platform"/>
            <person name="Ward D."/>
            <person name="Feldgarden M."/>
            <person name="Earl A."/>
            <person name="Young S.K."/>
            <person name="Zeng Q."/>
            <person name="Koehrsen M."/>
            <person name="Alvarado L."/>
            <person name="Berlin A."/>
            <person name="Bochicchio J."/>
            <person name="Borenstein D."/>
            <person name="Chapman S.B."/>
            <person name="Chen Z."/>
            <person name="Engels R."/>
            <person name="Freedman E."/>
            <person name="Gellesch M."/>
            <person name="Goldberg J."/>
            <person name="Griggs A."/>
            <person name="Gujja S."/>
            <person name="Heilman E."/>
            <person name="Heiman D."/>
            <person name="Hepburn T."/>
            <person name="Howarth C."/>
            <person name="Jen D."/>
            <person name="Larson L."/>
            <person name="Lewis B."/>
            <person name="Mehta T."/>
            <person name="Park D."/>
            <person name="Pearson M."/>
            <person name="Roberts A."/>
            <person name="Saif S."/>
            <person name="Shea T."/>
            <person name="Shenoy N."/>
            <person name="Sisk P."/>
            <person name="Stolte C."/>
            <person name="Sykes S."/>
            <person name="Thomson T."/>
            <person name="Walk T."/>
            <person name="White J."/>
            <person name="Yandava C."/>
            <person name="Sibley C.D."/>
            <person name="Field T.R."/>
            <person name="Grinwis M."/>
            <person name="Eshaghurshan C.S."/>
            <person name="Surette M.G."/>
            <person name="Haas B."/>
            <person name="Nusbaum C."/>
            <person name="Birren B."/>
        </authorList>
    </citation>
    <scope>NUCLEOTIDE SEQUENCE [LARGE SCALE GENOMIC DNA]</scope>
    <source>
        <strain evidence="13">ATCC 700633</strain>
    </source>
</reference>
<comment type="caution">
    <text evidence="13">The sequence shown here is derived from an EMBL/GenBank/DDBJ whole genome shotgun (WGS) entry which is preliminary data.</text>
</comment>
<dbReference type="RefSeq" id="WP_006703141.1">
    <property type="nucleotide sequence ID" value="NZ_KI391971.1"/>
</dbReference>
<evidence type="ECO:0000256" key="3">
    <source>
        <dbReference type="ARBA" id="ARBA00008636"/>
    </source>
</evidence>
<evidence type="ECO:0000313" key="13">
    <source>
        <dbReference type="EMBL" id="EEW92880.1"/>
    </source>
</evidence>
<evidence type="ECO:0000259" key="12">
    <source>
        <dbReference type="Pfam" id="PF03313"/>
    </source>
</evidence>
<dbReference type="EMBL" id="ACRF02000016">
    <property type="protein sequence ID" value="EEW92880.1"/>
    <property type="molecule type" value="Genomic_DNA"/>
</dbReference>
<keyword evidence="14" id="KW-1185">Reference proteome</keyword>
<dbReference type="eggNOG" id="COG1760">
    <property type="taxonomic scope" value="Bacteria"/>
</dbReference>
<evidence type="ECO:0000256" key="4">
    <source>
        <dbReference type="ARBA" id="ARBA00022432"/>
    </source>
</evidence>
<evidence type="ECO:0000256" key="2">
    <source>
        <dbReference type="ARBA" id="ARBA00004742"/>
    </source>
</evidence>
<dbReference type="AlphaFoldDB" id="D0BLL5"/>
<dbReference type="PANTHER" id="PTHR30182">
    <property type="entry name" value="L-SERINE DEHYDRATASE"/>
    <property type="match status" value="1"/>
</dbReference>